<dbReference type="InterPro" id="IPR008271">
    <property type="entry name" value="Ser/Thr_kinase_AS"/>
</dbReference>
<evidence type="ECO:0000256" key="5">
    <source>
        <dbReference type="ARBA" id="ARBA00022777"/>
    </source>
</evidence>
<reference evidence="12 13" key="1">
    <citation type="submission" date="2020-08" db="EMBL/GenBank/DDBJ databases">
        <title>Acidobacteriota in marine sediments use diverse sulfur dissimilation pathways.</title>
        <authorList>
            <person name="Wasmund K."/>
        </authorList>
    </citation>
    <scope>NUCLEOTIDE SEQUENCE [LARGE SCALE GENOMIC DNA]</scope>
    <source>
        <strain evidence="12">MAG AM4</strain>
    </source>
</reference>
<feature type="repeat" description="TPR" evidence="7">
    <location>
        <begin position="874"/>
        <end position="907"/>
    </location>
</feature>
<dbReference type="GO" id="GO:0005524">
    <property type="term" value="F:ATP binding"/>
    <property type="evidence" value="ECO:0007669"/>
    <property type="project" value="UniProtKB-UniRule"/>
</dbReference>
<evidence type="ECO:0000256" key="3">
    <source>
        <dbReference type="ARBA" id="ARBA00022679"/>
    </source>
</evidence>
<dbReference type="InterPro" id="IPR017441">
    <property type="entry name" value="Protein_kinase_ATP_BS"/>
</dbReference>
<evidence type="ECO:0000256" key="8">
    <source>
        <dbReference type="PROSITE-ProRule" id="PRU10141"/>
    </source>
</evidence>
<keyword evidence="4 8" id="KW-0547">Nucleotide-binding</keyword>
<dbReference type="InterPro" id="IPR011990">
    <property type="entry name" value="TPR-like_helical_dom_sf"/>
</dbReference>
<evidence type="ECO:0000313" key="12">
    <source>
        <dbReference type="EMBL" id="MBD3868799.1"/>
    </source>
</evidence>
<organism evidence="12 13">
    <name type="scientific">Candidatus Polarisedimenticola svalbardensis</name>
    <dbReference type="NCBI Taxonomy" id="2886004"/>
    <lineage>
        <taxon>Bacteria</taxon>
        <taxon>Pseudomonadati</taxon>
        <taxon>Acidobacteriota</taxon>
        <taxon>Candidatus Polarisedimenticolia</taxon>
        <taxon>Candidatus Polarisedimenticolales</taxon>
        <taxon>Candidatus Polarisedimenticolaceae</taxon>
        <taxon>Candidatus Polarisedimenticola</taxon>
    </lineage>
</organism>
<evidence type="ECO:0000256" key="1">
    <source>
        <dbReference type="ARBA" id="ARBA00012513"/>
    </source>
</evidence>
<protein>
    <recommendedName>
        <fullName evidence="1">non-specific serine/threonine protein kinase</fullName>
        <ecNumber evidence="1">2.7.11.1</ecNumber>
    </recommendedName>
</protein>
<keyword evidence="10" id="KW-0812">Transmembrane</keyword>
<feature type="transmembrane region" description="Helical" evidence="10">
    <location>
        <begin position="327"/>
        <end position="348"/>
    </location>
</feature>
<dbReference type="PROSITE" id="PS00107">
    <property type="entry name" value="PROTEIN_KINASE_ATP"/>
    <property type="match status" value="1"/>
</dbReference>
<dbReference type="SMART" id="SM00028">
    <property type="entry name" value="TPR"/>
    <property type="match status" value="6"/>
</dbReference>
<dbReference type="CDD" id="cd14014">
    <property type="entry name" value="STKc_PknB_like"/>
    <property type="match status" value="1"/>
</dbReference>
<name>A0A8J6Y5X7_9BACT</name>
<dbReference type="EMBL" id="JACXWD010000043">
    <property type="protein sequence ID" value="MBD3868799.1"/>
    <property type="molecule type" value="Genomic_DNA"/>
</dbReference>
<dbReference type="PROSITE" id="PS50005">
    <property type="entry name" value="TPR"/>
    <property type="match status" value="1"/>
</dbReference>
<dbReference type="InterPro" id="IPR011009">
    <property type="entry name" value="Kinase-like_dom_sf"/>
</dbReference>
<dbReference type="InterPro" id="IPR000719">
    <property type="entry name" value="Prot_kinase_dom"/>
</dbReference>
<evidence type="ECO:0000256" key="10">
    <source>
        <dbReference type="SAM" id="Phobius"/>
    </source>
</evidence>
<evidence type="ECO:0000256" key="2">
    <source>
        <dbReference type="ARBA" id="ARBA00022527"/>
    </source>
</evidence>
<keyword evidence="2" id="KW-0723">Serine/threonine-protein kinase</keyword>
<sequence length="1038" mass="114609">MKDSDEKLNSEAPTMADDGASRSQASHAGGQVRFPVEGWARYKFESYLGGGGMGQVYKAFDPNLQRHVALKFILGDNPTLIQRFNQEARAQAQVDHERVCKVYEVGEVEGKPYIAMQYIDGEPLDKAAAGMTLEQKLLLLKEAARGLHAAHRNGLIHRDVKPANILVERSDTGNWKPYVMDFGLARAADSAGMTVTGAVLGTPHYMPPEQARGQLDRVDRRSDVYGLGASLYELLAGQPPFPGDTPTAVLMKVLEDVPETLNRPGSHVPIDVDAIVMKCLRKDPQERYSSARALAEDIQRYLDGEPVEARPTGMLYRLRMKAVKNKVGVTIGAVAMVLLMATVGWGAWTRWTAAKQARLAQEFGRQVERIEALARYSHTVPLHDVRPDRERIRDRMKQIESSMAIAGKLAEGSGQYALGRGYMALDSPGTARAHLESAWNAGYREPEVAYALGSVLGQIYVTALRDADDITDPAERQTRKDQIITEYREPALEYLNQSADADSESPEYVQALVAYYEERFDEALELARSSVQGRAWLYEANQLIGDVYLARANESWHGGAYEPAGADFDLAGAAYQDAVQIGESDPGTYTSLCALGRSRMLMELHARGEDVAPYYDQGLAACGSALQADPNHVDALVMKTALHNRMGEFLRNKGQDPMPDLHLAVETAGTTLGVQPENAMATAYIGAAYCQIARVQMDRGEDPIESLDRAVQSYERSLELDPNEFGALNDLGLVWKTRANHENNRGLDSTPSLEKAVVAYRRSLEINPQQVAALNNLGVAYFKLADMVEDPVEYHRLAIETFREALEINPNQMVVFYQLGRVLAQQAEHHRAQGEDPLDSLGAAGDAYRQAIEINPESAYRAHFYNGLAQTYHMAAEYKLEQDHDLSGDFDKAIEAYQESLAANPNLVFAHDNLGALYLVQAKQSIRSGLDPTEALAQAEVACRRALEIKPDYFFALLDLALIHQERARYEVNAGADPTTSLDRMLTVCREALTVNPGSVEIQAALDDGLRIVDQFLDRAPGHDAARKLKDSFSHLKA</sequence>
<dbReference type="Proteomes" id="UP000648239">
    <property type="component" value="Unassembled WGS sequence"/>
</dbReference>
<dbReference type="SUPFAM" id="SSF48452">
    <property type="entry name" value="TPR-like"/>
    <property type="match status" value="2"/>
</dbReference>
<accession>A0A8J6Y5X7</accession>
<dbReference type="Gene3D" id="3.30.200.20">
    <property type="entry name" value="Phosphorylase Kinase, domain 1"/>
    <property type="match status" value="1"/>
</dbReference>
<evidence type="ECO:0000256" key="4">
    <source>
        <dbReference type="ARBA" id="ARBA00022741"/>
    </source>
</evidence>
<dbReference type="PANTHER" id="PTHR43289">
    <property type="entry name" value="MITOGEN-ACTIVATED PROTEIN KINASE KINASE KINASE 20-RELATED"/>
    <property type="match status" value="1"/>
</dbReference>
<dbReference type="EC" id="2.7.11.1" evidence="1"/>
<keyword evidence="3" id="KW-0808">Transferase</keyword>
<keyword evidence="6 8" id="KW-0067">ATP-binding</keyword>
<dbReference type="InterPro" id="IPR019734">
    <property type="entry name" value="TPR_rpt"/>
</dbReference>
<dbReference type="FunFam" id="1.10.510.10:FF:000021">
    <property type="entry name" value="Serine/threonine protein kinase"/>
    <property type="match status" value="1"/>
</dbReference>
<comment type="caution">
    <text evidence="12">The sequence shown here is derived from an EMBL/GenBank/DDBJ whole genome shotgun (WGS) entry which is preliminary data.</text>
</comment>
<dbReference type="Gene3D" id="1.10.510.10">
    <property type="entry name" value="Transferase(Phosphotransferase) domain 1"/>
    <property type="match status" value="1"/>
</dbReference>
<evidence type="ECO:0000256" key="6">
    <source>
        <dbReference type="ARBA" id="ARBA00022840"/>
    </source>
</evidence>
<proteinExistence type="predicted"/>
<dbReference type="SUPFAM" id="SSF56112">
    <property type="entry name" value="Protein kinase-like (PK-like)"/>
    <property type="match status" value="1"/>
</dbReference>
<keyword evidence="10" id="KW-0472">Membrane</keyword>
<dbReference type="Pfam" id="PF13414">
    <property type="entry name" value="TPR_11"/>
    <property type="match status" value="1"/>
</dbReference>
<keyword evidence="5" id="KW-0418">Kinase</keyword>
<dbReference type="PANTHER" id="PTHR43289:SF6">
    <property type="entry name" value="SERINE_THREONINE-PROTEIN KINASE NEKL-3"/>
    <property type="match status" value="1"/>
</dbReference>
<feature type="domain" description="Protein kinase" evidence="11">
    <location>
        <begin position="42"/>
        <end position="302"/>
    </location>
</feature>
<evidence type="ECO:0000256" key="9">
    <source>
        <dbReference type="SAM" id="MobiDB-lite"/>
    </source>
</evidence>
<dbReference type="PROSITE" id="PS00108">
    <property type="entry name" value="PROTEIN_KINASE_ST"/>
    <property type="match status" value="1"/>
</dbReference>
<dbReference type="PROSITE" id="PS50011">
    <property type="entry name" value="PROTEIN_KINASE_DOM"/>
    <property type="match status" value="1"/>
</dbReference>
<keyword evidence="7" id="KW-0802">TPR repeat</keyword>
<dbReference type="Pfam" id="PF00069">
    <property type="entry name" value="Pkinase"/>
    <property type="match status" value="1"/>
</dbReference>
<dbReference type="Gene3D" id="1.25.40.10">
    <property type="entry name" value="Tetratricopeptide repeat domain"/>
    <property type="match status" value="4"/>
</dbReference>
<feature type="binding site" evidence="8">
    <location>
        <position position="71"/>
    </location>
    <ligand>
        <name>ATP</name>
        <dbReference type="ChEBI" id="CHEBI:30616"/>
    </ligand>
</feature>
<keyword evidence="10" id="KW-1133">Transmembrane helix</keyword>
<dbReference type="AlphaFoldDB" id="A0A8J6Y5X7"/>
<evidence type="ECO:0000256" key="7">
    <source>
        <dbReference type="PROSITE-ProRule" id="PRU00339"/>
    </source>
</evidence>
<evidence type="ECO:0000313" key="13">
    <source>
        <dbReference type="Proteomes" id="UP000648239"/>
    </source>
</evidence>
<evidence type="ECO:0000259" key="11">
    <source>
        <dbReference type="PROSITE" id="PS50011"/>
    </source>
</evidence>
<gene>
    <name evidence="12" type="ORF">IFK94_11795</name>
</gene>
<dbReference type="GO" id="GO:0004674">
    <property type="term" value="F:protein serine/threonine kinase activity"/>
    <property type="evidence" value="ECO:0007669"/>
    <property type="project" value="UniProtKB-KW"/>
</dbReference>
<feature type="region of interest" description="Disordered" evidence="9">
    <location>
        <begin position="1"/>
        <end position="29"/>
    </location>
</feature>
<dbReference type="SMART" id="SM00220">
    <property type="entry name" value="S_TKc"/>
    <property type="match status" value="1"/>
</dbReference>